<evidence type="ECO:0000256" key="2">
    <source>
        <dbReference type="ARBA" id="ARBA00009565"/>
    </source>
</evidence>
<keyword evidence="8" id="KW-1185">Reference proteome</keyword>
<feature type="transmembrane region" description="Helical" evidence="6">
    <location>
        <begin position="66"/>
        <end position="90"/>
    </location>
</feature>
<evidence type="ECO:0000256" key="4">
    <source>
        <dbReference type="ARBA" id="ARBA00022989"/>
    </source>
</evidence>
<dbReference type="InterPro" id="IPR030417">
    <property type="entry name" value="MS4A"/>
</dbReference>
<dbReference type="InterPro" id="IPR007237">
    <property type="entry name" value="CD20-like"/>
</dbReference>
<gene>
    <name evidence="7" type="ORF">AALO_G00178360</name>
</gene>
<keyword evidence="4 6" id="KW-1133">Transmembrane helix</keyword>
<proteinExistence type="inferred from homology"/>
<dbReference type="PANTHER" id="PTHR23320">
    <property type="entry name" value="MEMBRANE-SPANNING 4-DOMAINS SUBFAMILY A MS4A -RELATED"/>
    <property type="match status" value="1"/>
</dbReference>
<evidence type="ECO:0000256" key="1">
    <source>
        <dbReference type="ARBA" id="ARBA00004141"/>
    </source>
</evidence>
<name>A0AAV6G8Y1_9TELE</name>
<keyword evidence="3 6" id="KW-0812">Transmembrane</keyword>
<evidence type="ECO:0008006" key="9">
    <source>
        <dbReference type="Google" id="ProtNLM"/>
    </source>
</evidence>
<dbReference type="Pfam" id="PF04103">
    <property type="entry name" value="CD20"/>
    <property type="match status" value="1"/>
</dbReference>
<accession>A0AAV6G8Y1</accession>
<comment type="caution">
    <text evidence="7">The sequence shown here is derived from an EMBL/GenBank/DDBJ whole genome shotgun (WGS) entry which is preliminary data.</text>
</comment>
<sequence>MHKHHTTTATEIIRRTMANSAPSTNGFVVVTHVYPQQGAQSVTSPQSGVVSTPSSMLGKFLKGEPAATGTVQIMIGVVVLLFGIVTAFYASTMSTYSGIMFWGAIIYITAGSLTVRANKNLNPCLVKASLGMNIFSTITAGIGIIMHSLDFVVRVYPYYGCSSYDDDCYMLQELYMSRSMGIAGVMLVLSLLEFIVSICVSAFACKATCCTTTQVLYLVPSSFTTSHLSAPPLNTSEMPPFQSSVVPPAHPAVDGLNVGRPEDLPPIYTVQ</sequence>
<evidence type="ECO:0000256" key="3">
    <source>
        <dbReference type="ARBA" id="ARBA00022692"/>
    </source>
</evidence>
<evidence type="ECO:0000313" key="7">
    <source>
        <dbReference type="EMBL" id="KAG5271315.1"/>
    </source>
</evidence>
<dbReference type="GO" id="GO:0016020">
    <property type="term" value="C:membrane"/>
    <property type="evidence" value="ECO:0007669"/>
    <property type="project" value="UniProtKB-SubCell"/>
</dbReference>
<dbReference type="Proteomes" id="UP000823561">
    <property type="component" value="Chromosome 13"/>
</dbReference>
<dbReference type="EMBL" id="JADWDJ010000013">
    <property type="protein sequence ID" value="KAG5271315.1"/>
    <property type="molecule type" value="Genomic_DNA"/>
</dbReference>
<keyword evidence="5 6" id="KW-0472">Membrane</keyword>
<protein>
    <recommendedName>
        <fullName evidence="9">Membrane-spanning 4-domains subfamily A member 4A</fullName>
    </recommendedName>
</protein>
<reference evidence="7" key="1">
    <citation type="submission" date="2020-10" db="EMBL/GenBank/DDBJ databases">
        <title>Chromosome-scale genome assembly of the Allis shad, Alosa alosa.</title>
        <authorList>
            <person name="Margot Z."/>
            <person name="Christophe K."/>
            <person name="Cabau C."/>
            <person name="Louis A."/>
            <person name="Berthelot C."/>
            <person name="Parey E."/>
            <person name="Roest Crollius H."/>
            <person name="Montfort J."/>
            <person name="Robinson-Rechavi M."/>
            <person name="Bucao C."/>
            <person name="Bouchez O."/>
            <person name="Gislard M."/>
            <person name="Lluch J."/>
            <person name="Milhes M."/>
            <person name="Lampietro C."/>
            <person name="Lopez Roques C."/>
            <person name="Donnadieu C."/>
            <person name="Braasch I."/>
            <person name="Desvignes T."/>
            <person name="Postlethwait J."/>
            <person name="Bobe J."/>
            <person name="Guiguen Y."/>
        </authorList>
    </citation>
    <scope>NUCLEOTIDE SEQUENCE</scope>
    <source>
        <strain evidence="7">M-15738</strain>
        <tissue evidence="7">Blood</tissue>
    </source>
</reference>
<feature type="transmembrane region" description="Helical" evidence="6">
    <location>
        <begin position="96"/>
        <end position="118"/>
    </location>
</feature>
<dbReference type="PANTHER" id="PTHR23320:SF128">
    <property type="entry name" value="MEMBRANE-SPANNING 4-DOMAINS SUBFAMILY A MEMBER 4A"/>
    <property type="match status" value="1"/>
</dbReference>
<comment type="similarity">
    <text evidence="2">Belongs to the MS4A family.</text>
</comment>
<evidence type="ECO:0000256" key="6">
    <source>
        <dbReference type="SAM" id="Phobius"/>
    </source>
</evidence>
<comment type="subcellular location">
    <subcellularLocation>
        <location evidence="1">Membrane</location>
        <topology evidence="1">Multi-pass membrane protein</topology>
    </subcellularLocation>
</comment>
<evidence type="ECO:0000313" key="8">
    <source>
        <dbReference type="Proteomes" id="UP000823561"/>
    </source>
</evidence>
<evidence type="ECO:0000256" key="5">
    <source>
        <dbReference type="ARBA" id="ARBA00023136"/>
    </source>
</evidence>
<dbReference type="AlphaFoldDB" id="A0AAV6G8Y1"/>
<feature type="transmembrane region" description="Helical" evidence="6">
    <location>
        <begin position="130"/>
        <end position="149"/>
    </location>
</feature>
<organism evidence="7 8">
    <name type="scientific">Alosa alosa</name>
    <name type="common">allis shad</name>
    <dbReference type="NCBI Taxonomy" id="278164"/>
    <lineage>
        <taxon>Eukaryota</taxon>
        <taxon>Metazoa</taxon>
        <taxon>Chordata</taxon>
        <taxon>Craniata</taxon>
        <taxon>Vertebrata</taxon>
        <taxon>Euteleostomi</taxon>
        <taxon>Actinopterygii</taxon>
        <taxon>Neopterygii</taxon>
        <taxon>Teleostei</taxon>
        <taxon>Clupei</taxon>
        <taxon>Clupeiformes</taxon>
        <taxon>Clupeoidei</taxon>
        <taxon>Clupeidae</taxon>
        <taxon>Alosa</taxon>
    </lineage>
</organism>
<feature type="transmembrane region" description="Helical" evidence="6">
    <location>
        <begin position="180"/>
        <end position="204"/>
    </location>
</feature>